<accession>A0A1G8K9M9</accession>
<keyword evidence="1" id="KW-0547">Nucleotide-binding</keyword>
<dbReference type="InterPro" id="IPR050764">
    <property type="entry name" value="CbbQ/NirQ/NorQ/GpvN"/>
</dbReference>
<feature type="compositionally biased region" description="Polar residues" evidence="4">
    <location>
        <begin position="30"/>
        <end position="45"/>
    </location>
</feature>
<evidence type="ECO:0000256" key="3">
    <source>
        <dbReference type="ARBA" id="ARBA00061607"/>
    </source>
</evidence>
<dbReference type="Gene3D" id="3.40.50.300">
    <property type="entry name" value="P-loop containing nucleotide triphosphate hydrolases"/>
    <property type="match status" value="1"/>
</dbReference>
<dbReference type="InterPro" id="IPR011703">
    <property type="entry name" value="ATPase_AAA-3"/>
</dbReference>
<dbReference type="InterPro" id="IPR027417">
    <property type="entry name" value="P-loop_NTPase"/>
</dbReference>
<evidence type="ECO:0000259" key="6">
    <source>
        <dbReference type="Pfam" id="PF17863"/>
    </source>
</evidence>
<name>A0A1G8K9M9_9NOCA</name>
<organism evidence="7 8">
    <name type="scientific">Rhodococcus triatomae</name>
    <dbReference type="NCBI Taxonomy" id="300028"/>
    <lineage>
        <taxon>Bacteria</taxon>
        <taxon>Bacillati</taxon>
        <taxon>Actinomycetota</taxon>
        <taxon>Actinomycetes</taxon>
        <taxon>Mycobacteriales</taxon>
        <taxon>Nocardiaceae</taxon>
        <taxon>Rhodococcus</taxon>
    </lineage>
</organism>
<dbReference type="Gene3D" id="1.10.8.80">
    <property type="entry name" value="Magnesium chelatase subunit I, C-Terminal domain"/>
    <property type="match status" value="1"/>
</dbReference>
<dbReference type="PANTHER" id="PTHR42759:SF1">
    <property type="entry name" value="MAGNESIUM-CHELATASE SUBUNIT CHLD"/>
    <property type="match status" value="1"/>
</dbReference>
<comment type="similarity">
    <text evidence="3">Belongs to the MoxR family.</text>
</comment>
<feature type="domain" description="ATPase AAA-3" evidence="5">
    <location>
        <begin position="193"/>
        <end position="323"/>
    </location>
</feature>
<dbReference type="SUPFAM" id="SSF52540">
    <property type="entry name" value="P-loop containing nucleoside triphosphate hydrolases"/>
    <property type="match status" value="1"/>
</dbReference>
<reference evidence="7 8" key="1">
    <citation type="submission" date="2016-10" db="EMBL/GenBank/DDBJ databases">
        <authorList>
            <person name="de Groot N.N."/>
        </authorList>
    </citation>
    <scope>NUCLEOTIDE SEQUENCE [LARGE SCALE GENOMIC DNA]</scope>
    <source>
        <strain evidence="7 8">DSM 44892</strain>
    </source>
</reference>
<feature type="compositionally biased region" description="Pro residues" evidence="4">
    <location>
        <begin position="124"/>
        <end position="150"/>
    </location>
</feature>
<dbReference type="AlphaFoldDB" id="A0A1G8K9M9"/>
<keyword evidence="8" id="KW-1185">Reference proteome</keyword>
<gene>
    <name evidence="7" type="ORF">SAMN05444695_10766</name>
</gene>
<evidence type="ECO:0000313" key="7">
    <source>
        <dbReference type="EMBL" id="SDI40131.1"/>
    </source>
</evidence>
<dbReference type="GO" id="GO:0005524">
    <property type="term" value="F:ATP binding"/>
    <property type="evidence" value="ECO:0007669"/>
    <property type="project" value="UniProtKB-KW"/>
</dbReference>
<dbReference type="PANTHER" id="PTHR42759">
    <property type="entry name" value="MOXR FAMILY PROTEIN"/>
    <property type="match status" value="1"/>
</dbReference>
<evidence type="ECO:0000256" key="4">
    <source>
        <dbReference type="SAM" id="MobiDB-lite"/>
    </source>
</evidence>
<dbReference type="Pfam" id="PF07726">
    <property type="entry name" value="AAA_3"/>
    <property type="match status" value="1"/>
</dbReference>
<dbReference type="FunFam" id="3.40.50.300:FF:000640">
    <property type="entry name" value="MoxR family ATPase"/>
    <property type="match status" value="1"/>
</dbReference>
<dbReference type="CDD" id="cd00009">
    <property type="entry name" value="AAA"/>
    <property type="match status" value="1"/>
</dbReference>
<evidence type="ECO:0000313" key="8">
    <source>
        <dbReference type="Proteomes" id="UP000183263"/>
    </source>
</evidence>
<feature type="domain" description="ChlI/MoxR AAA lid" evidence="6">
    <location>
        <begin position="400"/>
        <end position="465"/>
    </location>
</feature>
<evidence type="ECO:0000256" key="1">
    <source>
        <dbReference type="ARBA" id="ARBA00022741"/>
    </source>
</evidence>
<feature type="compositionally biased region" description="Low complexity" evidence="4">
    <location>
        <begin position="87"/>
        <end position="106"/>
    </location>
</feature>
<dbReference type="Proteomes" id="UP000183263">
    <property type="component" value="Unassembled WGS sequence"/>
</dbReference>
<evidence type="ECO:0000259" key="5">
    <source>
        <dbReference type="Pfam" id="PF07726"/>
    </source>
</evidence>
<dbReference type="Pfam" id="PF17863">
    <property type="entry name" value="AAA_lid_2"/>
    <property type="match status" value="1"/>
</dbReference>
<keyword evidence="2" id="KW-0067">ATP-binding</keyword>
<feature type="compositionally biased region" description="Polar residues" evidence="4">
    <location>
        <begin position="53"/>
        <end position="63"/>
    </location>
</feature>
<proteinExistence type="inferred from homology"/>
<dbReference type="InterPro" id="IPR041628">
    <property type="entry name" value="ChlI/MoxR_AAA_lid"/>
</dbReference>
<dbReference type="EMBL" id="FNDN01000007">
    <property type="protein sequence ID" value="SDI40131.1"/>
    <property type="molecule type" value="Genomic_DNA"/>
</dbReference>
<sequence length="509" mass="53541">MTSESTGSGGVDGSKADDKAQGSDSKGADSGSTGVQPGVSKTSDAQPAGTGSDGTTPPDSQTGAASAAEAKAAEVKTEAATRGGHGEAAAQDEAAATQDEATATETPAVGTKEPARTNGVTASPPVPAQPAPTQPAPTQPAPTPPVPNAPAPSAELASDVQTLERAIYEVKRVIVGQDRLVERILVGLLARGHVLLEGVPGVAKTLAVETFAKVVGGSFSRVQFTPDLVPTDLIGTRIYRQGREEFDTELGPVVANFVLADEINRAPAKVQSALLEVMAERHVSIGGKRYHMPDPFLVMATQNPIENEGVYPLPEAQRDRFLFKILVDYPSVEEEREIVYRMGVSAPEPHQILGPEELIRLQKVASAVFVHHALVDYVVRLIAATRTPEQLGLHDVKGWIAYGASPRATLGIIAAARALALLRGRDYVVPQDVLEVVPDVLRHRLVLSYDALADEVDADDIITRILQTVGLPQIAAQPVAQPPVQGHPVPAPYQGAQVPVGPNAMSRPR</sequence>
<protein>
    <submittedName>
        <fullName evidence="7">MoxR-like ATPase</fullName>
    </submittedName>
</protein>
<evidence type="ECO:0000256" key="2">
    <source>
        <dbReference type="ARBA" id="ARBA00022840"/>
    </source>
</evidence>
<feature type="region of interest" description="Disordered" evidence="4">
    <location>
        <begin position="1"/>
        <end position="157"/>
    </location>
</feature>
<dbReference type="GO" id="GO:0016887">
    <property type="term" value="F:ATP hydrolysis activity"/>
    <property type="evidence" value="ECO:0007669"/>
    <property type="project" value="InterPro"/>
</dbReference>